<accession>A0ABM8PMC3</accession>
<evidence type="ECO:0000256" key="1">
    <source>
        <dbReference type="ARBA" id="ARBA00008903"/>
    </source>
</evidence>
<dbReference type="InterPro" id="IPR023401">
    <property type="entry name" value="ODC_N"/>
</dbReference>
<dbReference type="Gene3D" id="3.40.50.720">
    <property type="entry name" value="NAD(P)-binding Rossmann-like Domain"/>
    <property type="match status" value="1"/>
</dbReference>
<keyword evidence="2" id="KW-0520">NAD</keyword>
<keyword evidence="4" id="KW-1185">Reference proteome</keyword>
<dbReference type="InterPro" id="IPR036291">
    <property type="entry name" value="NAD(P)-bd_dom_sf"/>
</dbReference>
<dbReference type="InterPro" id="IPR003462">
    <property type="entry name" value="ODC_Mu_crystall"/>
</dbReference>
<sequence length="310" mass="33310">MLYLSDQNVRDLLPDPSGLLAIIGDTLTALADGRVQMPPRTTLASENAARFIAFPVRMSHLGVAGVKWFGIDHQPESSTKTAAAHILLSSEKRATPLAVVEAGWITAWRTAMMSLYAAKLLAQPQARRIAFIACGEQARLHLDAFQTSFPLAEVRAWSRSGDTAKQFVKLAVESGLAAEAVSSARTCVEGADIIIASSPAAINTCFTPGDLAPGAFVSLVDLGRSFTHEALTIRDVVHVDDVPQARALMTRGDIATMGMARMLSITETAPSYPQTRPRIFLPTGLGAVDVALAHYLWREAVIKGRGHDLR</sequence>
<evidence type="ECO:0000313" key="4">
    <source>
        <dbReference type="Proteomes" id="UP000606921"/>
    </source>
</evidence>
<dbReference type="EMBL" id="CABFWF030000011">
    <property type="protein sequence ID" value="CAD7037779.1"/>
    <property type="molecule type" value="Genomic_DNA"/>
</dbReference>
<dbReference type="RefSeq" id="WP_142592641.1">
    <property type="nucleotide sequence ID" value="NZ_CABFWF030000011.1"/>
</dbReference>
<dbReference type="Proteomes" id="UP000606921">
    <property type="component" value="Unassembled WGS sequence"/>
</dbReference>
<evidence type="ECO:0000256" key="2">
    <source>
        <dbReference type="ARBA" id="ARBA00023027"/>
    </source>
</evidence>
<protein>
    <submittedName>
        <fullName evidence="3">Membrane protein</fullName>
    </submittedName>
</protein>
<reference evidence="3 4" key="1">
    <citation type="submission" date="2020-11" db="EMBL/GenBank/DDBJ databases">
        <authorList>
            <person name="Lassalle F."/>
        </authorList>
    </citation>
    <scope>NUCLEOTIDE SEQUENCE [LARGE SCALE GENOMIC DNA]</scope>
    <source>
        <strain evidence="3 4">JC140</strain>
    </source>
</reference>
<comment type="caution">
    <text evidence="3">The sequence shown here is derived from an EMBL/GenBank/DDBJ whole genome shotgun (WGS) entry which is preliminary data.</text>
</comment>
<comment type="similarity">
    <text evidence="1">Belongs to the ornithine cyclodeaminase/mu-crystallin family.</text>
</comment>
<dbReference type="SUPFAM" id="SSF51735">
    <property type="entry name" value="NAD(P)-binding Rossmann-fold domains"/>
    <property type="match status" value="1"/>
</dbReference>
<proteinExistence type="inferred from homology"/>
<dbReference type="Pfam" id="PF02423">
    <property type="entry name" value="OCD_Mu_crystall"/>
    <property type="match status" value="1"/>
</dbReference>
<organism evidence="3 4">
    <name type="scientific">Pseudorhizobium endolithicum</name>
    <dbReference type="NCBI Taxonomy" id="1191678"/>
    <lineage>
        <taxon>Bacteria</taxon>
        <taxon>Pseudomonadati</taxon>
        <taxon>Pseudomonadota</taxon>
        <taxon>Alphaproteobacteria</taxon>
        <taxon>Hyphomicrobiales</taxon>
        <taxon>Rhizobiaceae</taxon>
        <taxon>Rhizobium/Agrobacterium group</taxon>
        <taxon>Pseudorhizobium</taxon>
    </lineage>
</organism>
<evidence type="ECO:0000313" key="3">
    <source>
        <dbReference type="EMBL" id="CAD7037779.1"/>
    </source>
</evidence>
<dbReference type="Gene3D" id="3.30.1780.10">
    <property type="entry name" value="ornithine cyclodeaminase, domain 1"/>
    <property type="match status" value="1"/>
</dbReference>
<dbReference type="PANTHER" id="PTHR13812">
    <property type="entry name" value="KETIMINE REDUCTASE MU-CRYSTALLIN"/>
    <property type="match status" value="1"/>
</dbReference>
<dbReference type="PANTHER" id="PTHR13812:SF19">
    <property type="entry name" value="KETIMINE REDUCTASE MU-CRYSTALLIN"/>
    <property type="match status" value="1"/>
</dbReference>
<gene>
    <name evidence="3" type="ORF">REJC140_03704</name>
</gene>
<name>A0ABM8PMC3_9HYPH</name>